<keyword evidence="5" id="KW-1185">Reference proteome</keyword>
<evidence type="ECO:0000313" key="5">
    <source>
        <dbReference type="Proteomes" id="UP000470246"/>
    </source>
</evidence>
<feature type="domain" description="GerMN" evidence="3">
    <location>
        <begin position="202"/>
        <end position="287"/>
    </location>
</feature>
<dbReference type="SUPFAM" id="SSF82171">
    <property type="entry name" value="DPP6 N-terminal domain-like"/>
    <property type="match status" value="1"/>
</dbReference>
<feature type="signal peptide" evidence="2">
    <location>
        <begin position="1"/>
        <end position="25"/>
    </location>
</feature>
<dbReference type="Pfam" id="PF10647">
    <property type="entry name" value="Gmad1"/>
    <property type="match status" value="1"/>
</dbReference>
<dbReference type="SMART" id="SM00909">
    <property type="entry name" value="Germane"/>
    <property type="match status" value="1"/>
</dbReference>
<sequence length="574" mass="59185">MPGRGARRRVAVLAAVLLVVLSACSTVPTSSPTVQITQAPTRPDGAVGIEPLPPPSGVTPDDVVRGFLDAAASSVPGHPVAREHLAPEPARVWSDESGITVLGQDYATVTTDSGSVEVTASVVGTIDQRGVFTVGGEELFTYEFTLQQVEAEWRITNPPDGLLILQPDFERLYERRDLYFIDPTGRRVVPDPRYLIGGDAQPTVLVERLLGGPSSTLAAGVGNRLAGTTLNSTVTVSAQTVTVDLAGLADRPPAELAELCAQLVWTLRPLARSVAIRADGASLDLEGVPAVQTIDDWTAFGPDAVPVDAVGHFVDAGALRTVAGEPAPGPAGAGAYGLTAAAVSADARTGELTDMVGSVVRDGQTTLLSGAYGGDLVPVLSGATLSAPTVAATRREFWVVRDGSAVVRVPAEGQAQAVIAPTLPGPGRATVLQLSPDGVRAAVVLEDAQGASLFVGTVVRSDEGPVALRDLREVAPTLTRVVDVAWRTAGSLLVLAGDADEGRIEPYSLGVDGWGLTDVPTSGLPSQPTGVAAAPGRPALVSADGTIWQLAGGTWVTLLRGQQPLPGNEPFYPM</sequence>
<name>A0A7K3VZC0_9ACTN</name>
<accession>A0A7K3VZC0</accession>
<dbReference type="InterPro" id="IPR019606">
    <property type="entry name" value="GerMN"/>
</dbReference>
<dbReference type="AlphaFoldDB" id="A0A7K3VZC0"/>
<evidence type="ECO:0000313" key="4">
    <source>
        <dbReference type="EMBL" id="NEK57254.1"/>
    </source>
</evidence>
<proteinExistence type="predicted"/>
<keyword evidence="2" id="KW-0732">Signal</keyword>
<feature type="compositionally biased region" description="Polar residues" evidence="1">
    <location>
        <begin position="29"/>
        <end position="40"/>
    </location>
</feature>
<evidence type="ECO:0000259" key="3">
    <source>
        <dbReference type="SMART" id="SM00909"/>
    </source>
</evidence>
<evidence type="ECO:0000256" key="2">
    <source>
        <dbReference type="SAM" id="SignalP"/>
    </source>
</evidence>
<feature type="chain" id="PRO_5039401515" description="GerMN domain-containing protein" evidence="2">
    <location>
        <begin position="26"/>
        <end position="574"/>
    </location>
</feature>
<gene>
    <name evidence="4" type="ORF">GCU56_05115</name>
</gene>
<dbReference type="InterPro" id="IPR018910">
    <property type="entry name" value="LpqB_C"/>
</dbReference>
<organism evidence="4 5">
    <name type="scientific">Geodermatophilus sabuli</name>
    <dbReference type="NCBI Taxonomy" id="1564158"/>
    <lineage>
        <taxon>Bacteria</taxon>
        <taxon>Bacillati</taxon>
        <taxon>Actinomycetota</taxon>
        <taxon>Actinomycetes</taxon>
        <taxon>Geodermatophilales</taxon>
        <taxon>Geodermatophilaceae</taxon>
        <taxon>Geodermatophilus</taxon>
    </lineage>
</organism>
<dbReference type="InterPro" id="IPR059026">
    <property type="entry name" value="LpqB_N"/>
</dbReference>
<dbReference type="PROSITE" id="PS51257">
    <property type="entry name" value="PROKAR_LIPOPROTEIN"/>
    <property type="match status" value="1"/>
</dbReference>
<reference evidence="4 5" key="1">
    <citation type="submission" date="2020-02" db="EMBL/GenBank/DDBJ databases">
        <title>Geodermatophilus sabuli CPCC 205279 I12A-02694.</title>
        <authorList>
            <person name="Jiang Z."/>
        </authorList>
    </citation>
    <scope>NUCLEOTIDE SEQUENCE [LARGE SCALE GENOMIC DNA]</scope>
    <source>
        <strain evidence="4 5">I12A-02694</strain>
    </source>
</reference>
<dbReference type="Proteomes" id="UP000470246">
    <property type="component" value="Unassembled WGS sequence"/>
</dbReference>
<dbReference type="Pfam" id="PF10646">
    <property type="entry name" value="Germane"/>
    <property type="match status" value="1"/>
</dbReference>
<dbReference type="EMBL" id="JAAGWF010000007">
    <property type="protein sequence ID" value="NEK57254.1"/>
    <property type="molecule type" value="Genomic_DNA"/>
</dbReference>
<evidence type="ECO:0000256" key="1">
    <source>
        <dbReference type="SAM" id="MobiDB-lite"/>
    </source>
</evidence>
<dbReference type="RefSeq" id="WP_163480451.1">
    <property type="nucleotide sequence ID" value="NZ_JAAGWF010000007.1"/>
</dbReference>
<dbReference type="Pfam" id="PF25976">
    <property type="entry name" value="LpqB_N"/>
    <property type="match status" value="1"/>
</dbReference>
<protein>
    <recommendedName>
        <fullName evidence="3">GerMN domain-containing protein</fullName>
    </recommendedName>
</protein>
<feature type="region of interest" description="Disordered" evidence="1">
    <location>
        <begin position="29"/>
        <end position="56"/>
    </location>
</feature>
<comment type="caution">
    <text evidence="4">The sequence shown here is derived from an EMBL/GenBank/DDBJ whole genome shotgun (WGS) entry which is preliminary data.</text>
</comment>